<keyword evidence="4" id="KW-1185">Reference proteome</keyword>
<proteinExistence type="predicted"/>
<gene>
    <name evidence="3" type="ORF">PHATRDRAFT_43528</name>
</gene>
<evidence type="ECO:0000256" key="1">
    <source>
        <dbReference type="SAM" id="MobiDB-lite"/>
    </source>
</evidence>
<dbReference type="RefSeq" id="XP_002177990.1">
    <property type="nucleotide sequence ID" value="XM_002177954.1"/>
</dbReference>
<feature type="chain" id="PRO_5002855274" evidence="2">
    <location>
        <begin position="20"/>
        <end position="377"/>
    </location>
</feature>
<dbReference type="KEGG" id="pti:PHATRDRAFT_43528"/>
<dbReference type="InParanoid" id="B7FSI9"/>
<name>B7FSI9_PHATC</name>
<dbReference type="AlphaFoldDB" id="B7FSI9"/>
<keyword evidence="2" id="KW-0732">Signal</keyword>
<evidence type="ECO:0000256" key="2">
    <source>
        <dbReference type="SAM" id="SignalP"/>
    </source>
</evidence>
<organism evidence="3 4">
    <name type="scientific">Phaeodactylum tricornutum (strain CCAP 1055/1)</name>
    <dbReference type="NCBI Taxonomy" id="556484"/>
    <lineage>
        <taxon>Eukaryota</taxon>
        <taxon>Sar</taxon>
        <taxon>Stramenopiles</taxon>
        <taxon>Ochrophyta</taxon>
        <taxon>Bacillariophyta</taxon>
        <taxon>Bacillariophyceae</taxon>
        <taxon>Bacillariophycidae</taxon>
        <taxon>Naviculales</taxon>
        <taxon>Phaeodactylaceae</taxon>
        <taxon>Phaeodactylum</taxon>
    </lineage>
</organism>
<evidence type="ECO:0000313" key="4">
    <source>
        <dbReference type="Proteomes" id="UP000000759"/>
    </source>
</evidence>
<sequence>MSFPTGVLLAMALVTLVQSFTVRTMHRSRCLLPRQRKVAVVAVQKDSADKELSIDWDGGGKLQGAENEKSPRSSGMEDDLGNIQIPSTGISVSDEIEASQKDRFVTEVVPVKDLPGVAQLVTSATVMGSFEPVRYLVSLSPPKAQNVGDDEQTFKEECLTFAMVDVPPFSRQLVTRMKAYMGVNSKLKVILVTSRNAIHYDEAVTIYSTRRADLDLWAQTFSGVEIVSYRLDTPRDCRAAVTQCLDGYGPFALDEKTHPGNVTFVESGRPLTRLEWDHDVAQEVLSGQTPPDDEMEVDDEYSLDSIRIKEEGSRILAIFTPGHSFGSVSYVFPETKWKTHAQKRIGASAELAQLWIVVDISRQTVPESIDKWNRPDP</sequence>
<feature type="signal peptide" evidence="2">
    <location>
        <begin position="1"/>
        <end position="19"/>
    </location>
</feature>
<protein>
    <submittedName>
        <fullName evidence="3">Uncharacterized protein</fullName>
    </submittedName>
</protein>
<reference evidence="3 4" key="1">
    <citation type="journal article" date="2008" name="Nature">
        <title>The Phaeodactylum genome reveals the evolutionary history of diatom genomes.</title>
        <authorList>
            <person name="Bowler C."/>
            <person name="Allen A.E."/>
            <person name="Badger J.H."/>
            <person name="Grimwood J."/>
            <person name="Jabbari K."/>
            <person name="Kuo A."/>
            <person name="Maheswari U."/>
            <person name="Martens C."/>
            <person name="Maumus F."/>
            <person name="Otillar R.P."/>
            <person name="Rayko E."/>
            <person name="Salamov A."/>
            <person name="Vandepoele K."/>
            <person name="Beszteri B."/>
            <person name="Gruber A."/>
            <person name="Heijde M."/>
            <person name="Katinka M."/>
            <person name="Mock T."/>
            <person name="Valentin K."/>
            <person name="Verret F."/>
            <person name="Berges J.A."/>
            <person name="Brownlee C."/>
            <person name="Cadoret J.P."/>
            <person name="Chiovitti A."/>
            <person name="Choi C.J."/>
            <person name="Coesel S."/>
            <person name="De Martino A."/>
            <person name="Detter J.C."/>
            <person name="Durkin C."/>
            <person name="Falciatore A."/>
            <person name="Fournet J."/>
            <person name="Haruta M."/>
            <person name="Huysman M.J."/>
            <person name="Jenkins B.D."/>
            <person name="Jiroutova K."/>
            <person name="Jorgensen R.E."/>
            <person name="Joubert Y."/>
            <person name="Kaplan A."/>
            <person name="Kroger N."/>
            <person name="Kroth P.G."/>
            <person name="La Roche J."/>
            <person name="Lindquist E."/>
            <person name="Lommer M."/>
            <person name="Martin-Jezequel V."/>
            <person name="Lopez P.J."/>
            <person name="Lucas S."/>
            <person name="Mangogna M."/>
            <person name="McGinnis K."/>
            <person name="Medlin L.K."/>
            <person name="Montsant A."/>
            <person name="Oudot-Le Secq M.P."/>
            <person name="Napoli C."/>
            <person name="Obornik M."/>
            <person name="Parker M.S."/>
            <person name="Petit J.L."/>
            <person name="Porcel B.M."/>
            <person name="Poulsen N."/>
            <person name="Robison M."/>
            <person name="Rychlewski L."/>
            <person name="Rynearson T.A."/>
            <person name="Schmutz J."/>
            <person name="Shapiro H."/>
            <person name="Siaut M."/>
            <person name="Stanley M."/>
            <person name="Sussman M.R."/>
            <person name="Taylor A.R."/>
            <person name="Vardi A."/>
            <person name="von Dassow P."/>
            <person name="Vyverman W."/>
            <person name="Willis A."/>
            <person name="Wyrwicz L.S."/>
            <person name="Rokhsar D.S."/>
            <person name="Weissenbach J."/>
            <person name="Armbrust E.V."/>
            <person name="Green B.R."/>
            <person name="Van de Peer Y."/>
            <person name="Grigoriev I.V."/>
        </authorList>
    </citation>
    <scope>NUCLEOTIDE SEQUENCE [LARGE SCALE GENOMIC DNA]</scope>
    <source>
        <strain evidence="3 4">CCAP 1055/1</strain>
    </source>
</reference>
<reference evidence="4" key="2">
    <citation type="submission" date="2008-08" db="EMBL/GenBank/DDBJ databases">
        <authorList>
            <consortium name="Diatom Consortium"/>
            <person name="Grigoriev I."/>
            <person name="Grimwood J."/>
            <person name="Kuo A."/>
            <person name="Otillar R.P."/>
            <person name="Salamov A."/>
            <person name="Detter J.C."/>
            <person name="Lindquist E."/>
            <person name="Shapiro H."/>
            <person name="Lucas S."/>
            <person name="Glavina del Rio T."/>
            <person name="Pitluck S."/>
            <person name="Rokhsar D."/>
            <person name="Bowler C."/>
        </authorList>
    </citation>
    <scope>GENOME REANNOTATION</scope>
    <source>
        <strain evidence="4">CCAP 1055/1</strain>
    </source>
</reference>
<dbReference type="Proteomes" id="UP000000759">
    <property type="component" value="Chromosome 2"/>
</dbReference>
<dbReference type="eggNOG" id="ENOG502SPIE">
    <property type="taxonomic scope" value="Eukaryota"/>
</dbReference>
<evidence type="ECO:0000313" key="3">
    <source>
        <dbReference type="EMBL" id="EEC50804.1"/>
    </source>
</evidence>
<dbReference type="GeneID" id="7197566"/>
<feature type="region of interest" description="Disordered" evidence="1">
    <location>
        <begin position="54"/>
        <end position="84"/>
    </location>
</feature>
<accession>B7FSI9</accession>
<dbReference type="OrthoDB" id="43960at2759"/>
<dbReference type="PaxDb" id="2850-Phatr43528"/>
<dbReference type="EMBL" id="CM000606">
    <property type="protein sequence ID" value="EEC50804.1"/>
    <property type="molecule type" value="Genomic_DNA"/>
</dbReference>